<dbReference type="OrthoDB" id="6925402at2759"/>
<protein>
    <submittedName>
        <fullName evidence="1">Jg13504 protein</fullName>
    </submittedName>
</protein>
<organism evidence="1 2">
    <name type="scientific">Pararge aegeria aegeria</name>
    <dbReference type="NCBI Taxonomy" id="348720"/>
    <lineage>
        <taxon>Eukaryota</taxon>
        <taxon>Metazoa</taxon>
        <taxon>Ecdysozoa</taxon>
        <taxon>Arthropoda</taxon>
        <taxon>Hexapoda</taxon>
        <taxon>Insecta</taxon>
        <taxon>Pterygota</taxon>
        <taxon>Neoptera</taxon>
        <taxon>Endopterygota</taxon>
        <taxon>Lepidoptera</taxon>
        <taxon>Glossata</taxon>
        <taxon>Ditrysia</taxon>
        <taxon>Papilionoidea</taxon>
        <taxon>Nymphalidae</taxon>
        <taxon>Satyrinae</taxon>
        <taxon>Satyrini</taxon>
        <taxon>Parargina</taxon>
        <taxon>Pararge</taxon>
    </lineage>
</organism>
<gene>
    <name evidence="1" type="primary">jg13504</name>
    <name evidence="1" type="ORF">PAEG_LOCUS6059</name>
</gene>
<evidence type="ECO:0000313" key="1">
    <source>
        <dbReference type="EMBL" id="CAH2218212.1"/>
    </source>
</evidence>
<dbReference type="EMBL" id="CAKXAJ010019237">
    <property type="protein sequence ID" value="CAH2218212.1"/>
    <property type="molecule type" value="Genomic_DNA"/>
</dbReference>
<sequence length="71" mass="7994">MLACICSDGTWIPTMIIFKGVRWNESLKNDALFNAVVKLSPKGWYGWLMDSHSAHIGPEILKTVKDKKLSC</sequence>
<accession>A0A8S4QVF6</accession>
<evidence type="ECO:0000313" key="2">
    <source>
        <dbReference type="Proteomes" id="UP000838756"/>
    </source>
</evidence>
<dbReference type="AlphaFoldDB" id="A0A8S4QVF6"/>
<keyword evidence="2" id="KW-1185">Reference proteome</keyword>
<name>A0A8S4QVF6_9NEOP</name>
<proteinExistence type="predicted"/>
<dbReference type="Proteomes" id="UP000838756">
    <property type="component" value="Unassembled WGS sequence"/>
</dbReference>
<reference evidence="1" key="1">
    <citation type="submission" date="2022-03" db="EMBL/GenBank/DDBJ databases">
        <authorList>
            <person name="Lindestad O."/>
        </authorList>
    </citation>
    <scope>NUCLEOTIDE SEQUENCE</scope>
</reference>
<comment type="caution">
    <text evidence="1">The sequence shown here is derived from an EMBL/GenBank/DDBJ whole genome shotgun (WGS) entry which is preliminary data.</text>
</comment>